<dbReference type="GO" id="GO:0000287">
    <property type="term" value="F:magnesium ion binding"/>
    <property type="evidence" value="ECO:0007669"/>
    <property type="project" value="TreeGrafter"/>
</dbReference>
<name>A0A076EDG4_RHOOP</name>
<dbReference type="PANTHER" id="PTHR32308:SF10">
    <property type="entry name" value="CITRATE LYASE SUBUNIT BETA"/>
    <property type="match status" value="1"/>
</dbReference>
<feature type="binding site" evidence="4">
    <location>
        <position position="73"/>
    </location>
    <ligand>
        <name>substrate</name>
    </ligand>
</feature>
<evidence type="ECO:0000259" key="6">
    <source>
        <dbReference type="Pfam" id="PF03328"/>
    </source>
</evidence>
<dbReference type="InterPro" id="IPR005000">
    <property type="entry name" value="Aldolase/citrate-lyase_domain"/>
</dbReference>
<evidence type="ECO:0000256" key="1">
    <source>
        <dbReference type="ARBA" id="ARBA00001946"/>
    </source>
</evidence>
<evidence type="ECO:0000313" key="7">
    <source>
        <dbReference type="EMBL" id="AII03701.1"/>
    </source>
</evidence>
<dbReference type="PANTHER" id="PTHR32308">
    <property type="entry name" value="LYASE BETA SUBUNIT, PUTATIVE (AFU_ORTHOLOGUE AFUA_4G13030)-RELATED"/>
    <property type="match status" value="1"/>
</dbReference>
<dbReference type="Pfam" id="PF03328">
    <property type="entry name" value="HpcH_HpaI"/>
    <property type="match status" value="1"/>
</dbReference>
<dbReference type="InterPro" id="IPR011206">
    <property type="entry name" value="Citrate_lyase_beta/mcl1/mcl2"/>
</dbReference>
<protein>
    <submittedName>
        <fullName evidence="7">Citrate lyase</fullName>
    </submittedName>
</protein>
<organism evidence="7 8">
    <name type="scientific">Rhodococcus opacus</name>
    <name type="common">Nocardia opaca</name>
    <dbReference type="NCBI Taxonomy" id="37919"/>
    <lineage>
        <taxon>Bacteria</taxon>
        <taxon>Bacillati</taxon>
        <taxon>Actinomycetota</taxon>
        <taxon>Actinomycetes</taxon>
        <taxon>Mycobacteriales</taxon>
        <taxon>Nocardiaceae</taxon>
        <taxon>Rhodococcus</taxon>
    </lineage>
</organism>
<dbReference type="Gene3D" id="3.20.20.60">
    <property type="entry name" value="Phosphoenolpyruvate-binding domains"/>
    <property type="match status" value="1"/>
</dbReference>
<evidence type="ECO:0000256" key="4">
    <source>
        <dbReference type="PIRSR" id="PIRSR015582-1"/>
    </source>
</evidence>
<evidence type="ECO:0000256" key="3">
    <source>
        <dbReference type="ARBA" id="ARBA00022842"/>
    </source>
</evidence>
<dbReference type="EMBL" id="CP008947">
    <property type="protein sequence ID" value="AII03701.1"/>
    <property type="molecule type" value="Genomic_DNA"/>
</dbReference>
<dbReference type="GO" id="GO:0006107">
    <property type="term" value="P:oxaloacetate metabolic process"/>
    <property type="evidence" value="ECO:0007669"/>
    <property type="project" value="TreeGrafter"/>
</dbReference>
<feature type="binding site" evidence="5">
    <location>
        <position position="126"/>
    </location>
    <ligand>
        <name>Mg(2+)</name>
        <dbReference type="ChEBI" id="CHEBI:18420"/>
    </ligand>
</feature>
<dbReference type="PIRSF" id="PIRSF015582">
    <property type="entry name" value="Cit_lyase_B"/>
    <property type="match status" value="1"/>
</dbReference>
<feature type="domain" description="HpcH/HpaI aldolase/citrate lyase" evidence="6">
    <location>
        <begin position="22"/>
        <end position="215"/>
    </location>
</feature>
<proteinExistence type="predicted"/>
<feature type="binding site" evidence="5">
    <location>
        <position position="152"/>
    </location>
    <ligand>
        <name>Mg(2+)</name>
        <dbReference type="ChEBI" id="CHEBI:18420"/>
    </ligand>
</feature>
<dbReference type="SUPFAM" id="SSF51621">
    <property type="entry name" value="Phosphoenolpyruvate/pyruvate domain"/>
    <property type="match status" value="1"/>
</dbReference>
<dbReference type="eggNOG" id="COG2301">
    <property type="taxonomic scope" value="Bacteria"/>
</dbReference>
<reference evidence="7 8" key="1">
    <citation type="submission" date="2014-07" db="EMBL/GenBank/DDBJ databases">
        <title>Genome Sequence of Rhodococcus opacus Strain R7, a Biodegrader of Mono- and Polycyclic Aromatic Hydrocarbons.</title>
        <authorList>
            <person name="Di Gennaro P."/>
            <person name="Zampolli J."/>
            <person name="Presti I."/>
            <person name="Cappelletti M."/>
            <person name="D'Ursi P."/>
            <person name="Orro A."/>
            <person name="Mezzelani A."/>
            <person name="Milanesi L."/>
        </authorList>
    </citation>
    <scope>NUCLEOTIDE SEQUENCE [LARGE SCALE GENOMIC DNA]</scope>
    <source>
        <strain evidence="7 8">R7</strain>
    </source>
</reference>
<keyword evidence="7" id="KW-0456">Lyase</keyword>
<gene>
    <name evidence="7" type="ORF">EP51_03360</name>
</gene>
<comment type="cofactor">
    <cofactor evidence="1">
        <name>Mg(2+)</name>
        <dbReference type="ChEBI" id="CHEBI:18420"/>
    </cofactor>
</comment>
<feature type="binding site" evidence="4">
    <location>
        <position position="126"/>
    </location>
    <ligand>
        <name>substrate</name>
    </ligand>
</feature>
<dbReference type="InterPro" id="IPR015813">
    <property type="entry name" value="Pyrv/PenolPyrv_kinase-like_dom"/>
</dbReference>
<dbReference type="AlphaFoldDB" id="A0A076EDG4"/>
<keyword evidence="2 5" id="KW-0479">Metal-binding</keyword>
<dbReference type="InterPro" id="IPR040442">
    <property type="entry name" value="Pyrv_kinase-like_dom_sf"/>
</dbReference>
<keyword evidence="3 5" id="KW-0460">Magnesium</keyword>
<evidence type="ECO:0000313" key="8">
    <source>
        <dbReference type="Proteomes" id="UP000028488"/>
    </source>
</evidence>
<dbReference type="RefSeq" id="WP_128638560.1">
    <property type="nucleotide sequence ID" value="NZ_CP008947.1"/>
</dbReference>
<evidence type="ECO:0000256" key="5">
    <source>
        <dbReference type="PIRSR" id="PIRSR015582-2"/>
    </source>
</evidence>
<dbReference type="GO" id="GO:0016829">
    <property type="term" value="F:lyase activity"/>
    <property type="evidence" value="ECO:0007669"/>
    <property type="project" value="UniProtKB-KW"/>
</dbReference>
<accession>A0A076EDG4</accession>
<dbReference type="Proteomes" id="UP000028488">
    <property type="component" value="Chromosome"/>
</dbReference>
<evidence type="ECO:0000256" key="2">
    <source>
        <dbReference type="ARBA" id="ARBA00022723"/>
    </source>
</evidence>
<sequence>MSVETAQRSEADLAMARSWLLVPAGGGGVLAAAAACGADALIIDLEDGLPFAAKDAGRVCTAEWLTGNAGWVRINDATTPHWQRDLDAIRGLPGLRGLMLSKTESPEQVRDTAAEIPGVPVVALVESAAAIVAVDDIARTAPVSRLAFGIGDYCRDTGAGRTPMALAYARSRLVNASRAARIGAPIDGPTLSRDAEVVRDDTRLAREMGMTGKLTLATEQVQVINTAFAPDSNDISWAEMTIARLGADGSRVTHGGHPPQLARAHDILRRADHFASQA</sequence>